<dbReference type="Proteomes" id="UP001607302">
    <property type="component" value="Unassembled WGS sequence"/>
</dbReference>
<evidence type="ECO:0008006" key="4">
    <source>
        <dbReference type="Google" id="ProtNLM"/>
    </source>
</evidence>
<keyword evidence="1" id="KW-0472">Membrane</keyword>
<keyword evidence="3" id="KW-1185">Reference proteome</keyword>
<dbReference type="EMBL" id="JAUDFV010000157">
    <property type="protein sequence ID" value="KAL2713906.1"/>
    <property type="molecule type" value="Genomic_DNA"/>
</dbReference>
<protein>
    <recommendedName>
        <fullName evidence="4">Reticulon-like protein</fullName>
    </recommendedName>
</protein>
<keyword evidence="1" id="KW-0812">Transmembrane</keyword>
<sequence length="101" mass="11938">MDLDVIWMDLNTKVPYLRYFFRSEYASYLNTASTVLLGWLVVSTITHLVRLFFVHLTASIIAIILLCPTTIKWLSEQLGIDFEIIFNEIPDKFRQILKHFR</sequence>
<feature type="transmembrane region" description="Helical" evidence="1">
    <location>
        <begin position="48"/>
        <end position="67"/>
    </location>
</feature>
<comment type="caution">
    <text evidence="2">The sequence shown here is derived from an EMBL/GenBank/DDBJ whole genome shotgun (WGS) entry which is preliminary data.</text>
</comment>
<evidence type="ECO:0000313" key="2">
    <source>
        <dbReference type="EMBL" id="KAL2713906.1"/>
    </source>
</evidence>
<feature type="transmembrane region" description="Helical" evidence="1">
    <location>
        <begin position="25"/>
        <end position="42"/>
    </location>
</feature>
<reference evidence="2 3" key="1">
    <citation type="journal article" date="2024" name="Ann. Entomol. Soc. Am.">
        <title>Genomic analyses of the southern and eastern yellowjacket wasps (Hymenoptera: Vespidae) reveal evolutionary signatures of social life.</title>
        <authorList>
            <person name="Catto M.A."/>
            <person name="Caine P.B."/>
            <person name="Orr S.E."/>
            <person name="Hunt B.G."/>
            <person name="Goodisman M.A.D."/>
        </authorList>
    </citation>
    <scope>NUCLEOTIDE SEQUENCE [LARGE SCALE GENOMIC DNA]</scope>
    <source>
        <strain evidence="2">233</strain>
        <tissue evidence="2">Head and thorax</tissue>
    </source>
</reference>
<accession>A0ABD1ZZW5</accession>
<keyword evidence="1" id="KW-1133">Transmembrane helix</keyword>
<organism evidence="2 3">
    <name type="scientific">Vespula squamosa</name>
    <name type="common">Southern yellow jacket</name>
    <name type="synonym">Wasp</name>
    <dbReference type="NCBI Taxonomy" id="30214"/>
    <lineage>
        <taxon>Eukaryota</taxon>
        <taxon>Metazoa</taxon>
        <taxon>Ecdysozoa</taxon>
        <taxon>Arthropoda</taxon>
        <taxon>Hexapoda</taxon>
        <taxon>Insecta</taxon>
        <taxon>Pterygota</taxon>
        <taxon>Neoptera</taxon>
        <taxon>Endopterygota</taxon>
        <taxon>Hymenoptera</taxon>
        <taxon>Apocrita</taxon>
        <taxon>Aculeata</taxon>
        <taxon>Vespoidea</taxon>
        <taxon>Vespidae</taxon>
        <taxon>Vespinae</taxon>
        <taxon>Vespula</taxon>
    </lineage>
</organism>
<name>A0ABD1ZZW5_VESSQ</name>
<proteinExistence type="predicted"/>
<evidence type="ECO:0000313" key="3">
    <source>
        <dbReference type="Proteomes" id="UP001607302"/>
    </source>
</evidence>
<dbReference type="AlphaFoldDB" id="A0ABD1ZZW5"/>
<evidence type="ECO:0000256" key="1">
    <source>
        <dbReference type="SAM" id="Phobius"/>
    </source>
</evidence>
<gene>
    <name evidence="2" type="ORF">V1478_016463</name>
</gene>